<evidence type="ECO:0000313" key="5">
    <source>
        <dbReference type="EMBL" id="MSS14591.1"/>
    </source>
</evidence>
<sequence>MESREIVLKHEKGLHLRPAGKVCDLALKFQSRTEMKVGTGVYNLKSMLSVLSAQVADGTKMEIVCSGPDEREALASICALLEHLDENGSEVV</sequence>
<dbReference type="InterPro" id="IPR000032">
    <property type="entry name" value="HPr-like"/>
</dbReference>
<comment type="function">
    <text evidence="1">General (non sugar-specific) component of the phosphoenolpyruvate-dependent sugar phosphotransferase system (sugar PTS). This major carbohydrate active-transport system catalyzes the phosphorylation of incoming sugar substrates concomitantly with their translocation across the cell membrane. The phosphoryl group from phosphoenolpyruvate (PEP) is transferred to the phosphoryl carrier protein HPr by enzyme I. Phospho-HPr then transfers it to the PTS EIIA domain.</text>
</comment>
<feature type="domain" description="HPr" evidence="4">
    <location>
        <begin position="1"/>
        <end position="87"/>
    </location>
</feature>
<organism evidence="5 6">
    <name type="scientific">Porcincola intestinalis</name>
    <dbReference type="NCBI Taxonomy" id="2606632"/>
    <lineage>
        <taxon>Bacteria</taxon>
        <taxon>Bacillati</taxon>
        <taxon>Bacillota</taxon>
        <taxon>Clostridia</taxon>
        <taxon>Lachnospirales</taxon>
        <taxon>Lachnospiraceae</taxon>
        <taxon>Porcincola</taxon>
    </lineage>
</organism>
<dbReference type="Pfam" id="PF00381">
    <property type="entry name" value="PTS-HPr"/>
    <property type="match status" value="1"/>
</dbReference>
<dbReference type="Gene3D" id="3.30.1340.10">
    <property type="entry name" value="HPr-like"/>
    <property type="match status" value="1"/>
</dbReference>
<dbReference type="InterPro" id="IPR035895">
    <property type="entry name" value="HPr-like_sf"/>
</dbReference>
<dbReference type="PANTHER" id="PTHR33705">
    <property type="entry name" value="PHOSPHOCARRIER PROTEIN HPR"/>
    <property type="match status" value="1"/>
</dbReference>
<evidence type="ECO:0000256" key="1">
    <source>
        <dbReference type="ARBA" id="ARBA00003681"/>
    </source>
</evidence>
<evidence type="ECO:0000259" key="4">
    <source>
        <dbReference type="PROSITE" id="PS51350"/>
    </source>
</evidence>
<keyword evidence="3" id="KW-0762">Sugar transport</keyword>
<evidence type="ECO:0000313" key="6">
    <source>
        <dbReference type="Proteomes" id="UP000481852"/>
    </source>
</evidence>
<proteinExistence type="predicted"/>
<dbReference type="PROSITE" id="PS51350">
    <property type="entry name" value="PTS_HPR_DOM"/>
    <property type="match status" value="1"/>
</dbReference>
<dbReference type="EMBL" id="VULZ01000005">
    <property type="protein sequence ID" value="MSS14591.1"/>
    <property type="molecule type" value="Genomic_DNA"/>
</dbReference>
<dbReference type="RefSeq" id="WP_154524569.1">
    <property type="nucleotide sequence ID" value="NZ_JAQYJL010000026.1"/>
</dbReference>
<dbReference type="Proteomes" id="UP000481852">
    <property type="component" value="Unassembled WGS sequence"/>
</dbReference>
<dbReference type="CDD" id="cd00367">
    <property type="entry name" value="PTS-HPr_like"/>
    <property type="match status" value="1"/>
</dbReference>
<dbReference type="PANTHER" id="PTHR33705:SF1">
    <property type="entry name" value="PHOSPHOCARRIER PROTEIN HPR"/>
    <property type="match status" value="1"/>
</dbReference>
<dbReference type="InterPro" id="IPR050399">
    <property type="entry name" value="HPr"/>
</dbReference>
<reference evidence="5 6" key="1">
    <citation type="submission" date="2019-08" db="EMBL/GenBank/DDBJ databases">
        <title>In-depth cultivation of the pig gut microbiome towards novel bacterial diversity and tailored functional studies.</title>
        <authorList>
            <person name="Wylensek D."/>
            <person name="Hitch T.C.A."/>
            <person name="Clavel T."/>
        </authorList>
    </citation>
    <scope>NUCLEOTIDE SEQUENCE [LARGE SCALE GENOMIC DNA]</scope>
    <source>
        <strain evidence="5 6">Oil+RF-744-WCA-WT-11</strain>
    </source>
</reference>
<dbReference type="AlphaFoldDB" id="A0A6L5X2M6"/>
<evidence type="ECO:0000256" key="2">
    <source>
        <dbReference type="ARBA" id="ARBA00020422"/>
    </source>
</evidence>
<evidence type="ECO:0000256" key="3">
    <source>
        <dbReference type="ARBA" id="ARBA00022597"/>
    </source>
</evidence>
<accession>A0A6L5X2M6</accession>
<dbReference type="NCBIfam" id="TIGR01003">
    <property type="entry name" value="PTS_HPr_family"/>
    <property type="match status" value="1"/>
</dbReference>
<keyword evidence="3" id="KW-0813">Transport</keyword>
<name>A0A6L5X2M6_9FIRM</name>
<protein>
    <recommendedName>
        <fullName evidence="2">Phosphocarrier protein HPr</fullName>
    </recommendedName>
</protein>
<keyword evidence="6" id="KW-1185">Reference proteome</keyword>
<gene>
    <name evidence="5" type="ORF">FYJ35_05980</name>
</gene>
<dbReference type="PRINTS" id="PR00107">
    <property type="entry name" value="PHOSPHOCPHPR"/>
</dbReference>
<dbReference type="SUPFAM" id="SSF55594">
    <property type="entry name" value="HPr-like"/>
    <property type="match status" value="1"/>
</dbReference>
<comment type="caution">
    <text evidence="5">The sequence shown here is derived from an EMBL/GenBank/DDBJ whole genome shotgun (WGS) entry which is preliminary data.</text>
</comment>